<evidence type="ECO:0000256" key="5">
    <source>
        <dbReference type="RuleBase" id="RU000682"/>
    </source>
</evidence>
<dbReference type="PANTHER" id="PTHR47465:SF3">
    <property type="entry name" value="HOMEOBOX PROTEIN EHOX-RELATED"/>
    <property type="match status" value="1"/>
</dbReference>
<dbReference type="PANTHER" id="PTHR47465">
    <property type="entry name" value="MCG113260-RELATED-RELATED"/>
    <property type="match status" value="1"/>
</dbReference>
<evidence type="ECO:0000259" key="7">
    <source>
        <dbReference type="PROSITE" id="PS50071"/>
    </source>
</evidence>
<evidence type="ECO:0000256" key="4">
    <source>
        <dbReference type="PROSITE-ProRule" id="PRU00108"/>
    </source>
</evidence>
<evidence type="ECO:0000256" key="3">
    <source>
        <dbReference type="ARBA" id="ARBA00023242"/>
    </source>
</evidence>
<accession>A0ABM0LM99</accession>
<dbReference type="InterPro" id="IPR009057">
    <property type="entry name" value="Homeodomain-like_sf"/>
</dbReference>
<dbReference type="SUPFAM" id="SSF46689">
    <property type="entry name" value="Homeodomain-like"/>
    <property type="match status" value="1"/>
</dbReference>
<evidence type="ECO:0000313" key="8">
    <source>
        <dbReference type="Proteomes" id="UP000694915"/>
    </source>
</evidence>
<evidence type="ECO:0000256" key="1">
    <source>
        <dbReference type="ARBA" id="ARBA00023125"/>
    </source>
</evidence>
<evidence type="ECO:0000256" key="6">
    <source>
        <dbReference type="SAM" id="MobiDB-lite"/>
    </source>
</evidence>
<dbReference type="CDD" id="cd00086">
    <property type="entry name" value="homeodomain"/>
    <property type="match status" value="1"/>
</dbReference>
<proteinExistence type="predicted"/>
<evidence type="ECO:0000313" key="9">
    <source>
        <dbReference type="RefSeq" id="XP_005368973.2"/>
    </source>
</evidence>
<comment type="subcellular location">
    <subcellularLocation>
        <location evidence="4 5">Nucleus</location>
    </subcellularLocation>
</comment>
<gene>
    <name evidence="9" type="primary">LOC101979362</name>
</gene>
<dbReference type="Pfam" id="PF00046">
    <property type="entry name" value="Homeodomain"/>
    <property type="match status" value="1"/>
</dbReference>
<evidence type="ECO:0000256" key="2">
    <source>
        <dbReference type="ARBA" id="ARBA00023155"/>
    </source>
</evidence>
<feature type="compositionally biased region" description="Low complexity" evidence="6">
    <location>
        <begin position="60"/>
        <end position="70"/>
    </location>
</feature>
<dbReference type="RefSeq" id="XP_005368973.2">
    <property type="nucleotide sequence ID" value="XM_005368916.2"/>
</dbReference>
<organism evidence="8 9">
    <name type="scientific">Microtus ochrogaster</name>
    <name type="common">Prairie vole</name>
    <dbReference type="NCBI Taxonomy" id="79684"/>
    <lineage>
        <taxon>Eukaryota</taxon>
        <taxon>Metazoa</taxon>
        <taxon>Chordata</taxon>
        <taxon>Craniata</taxon>
        <taxon>Vertebrata</taxon>
        <taxon>Euteleostomi</taxon>
        <taxon>Mammalia</taxon>
        <taxon>Eutheria</taxon>
        <taxon>Euarchontoglires</taxon>
        <taxon>Glires</taxon>
        <taxon>Rodentia</taxon>
        <taxon>Myomorpha</taxon>
        <taxon>Muroidea</taxon>
        <taxon>Cricetidae</taxon>
        <taxon>Arvicolinae</taxon>
        <taxon>Microtus</taxon>
    </lineage>
</organism>
<dbReference type="InterPro" id="IPR001356">
    <property type="entry name" value="HD"/>
</dbReference>
<name>A0ABM0LM99_MICOH</name>
<sequence>MERRDTNYLLYEGLDKDEEKRNGVKTQIFLTGEGRMENDSGQGQAGAAAAEGEGAEEFSGEGPSAAGASGLMDNLKQEDHGTSRSDQENEKQPKEPVPRDMEVAECAQPVSVLVRQRGFQYKFNQWQLQELERFFQQNHYISAELRKQLARWIGVTETRVQNWFKGRREQYKRDQKRVESQGIIQAQTVALAVSRSVALPQPGSALMFKFPVAIKGCADAMLRNLTWGHPESVLMSVTRVATKHHTDARDLGSHPVAFLVPESCATAEPILT</sequence>
<keyword evidence="2 4" id="KW-0371">Homeobox</keyword>
<feature type="compositionally biased region" description="Low complexity" evidence="6">
    <location>
        <begin position="40"/>
        <end position="52"/>
    </location>
</feature>
<dbReference type="PROSITE" id="PS50071">
    <property type="entry name" value="HOMEOBOX_2"/>
    <property type="match status" value="1"/>
</dbReference>
<feature type="compositionally biased region" description="Basic and acidic residues" evidence="6">
    <location>
        <begin position="13"/>
        <end position="22"/>
    </location>
</feature>
<protein>
    <submittedName>
        <fullName evidence="9">Rhox homeobox family member 2-like</fullName>
    </submittedName>
</protein>
<dbReference type="GeneID" id="101979362"/>
<keyword evidence="3 4" id="KW-0539">Nucleus</keyword>
<keyword evidence="8" id="KW-1185">Reference proteome</keyword>
<dbReference type="Gene3D" id="1.10.10.60">
    <property type="entry name" value="Homeodomain-like"/>
    <property type="match status" value="1"/>
</dbReference>
<feature type="domain" description="Homeobox" evidence="7">
    <location>
        <begin position="114"/>
        <end position="174"/>
    </location>
</feature>
<feature type="compositionally biased region" description="Basic and acidic residues" evidence="6">
    <location>
        <begin position="75"/>
        <end position="101"/>
    </location>
</feature>
<dbReference type="Proteomes" id="UP000694915">
    <property type="component" value="Unplaced"/>
</dbReference>
<dbReference type="SMART" id="SM00389">
    <property type="entry name" value="HOX"/>
    <property type="match status" value="1"/>
</dbReference>
<feature type="region of interest" description="Disordered" evidence="6">
    <location>
        <begin position="1"/>
        <end position="101"/>
    </location>
</feature>
<reference evidence="9" key="1">
    <citation type="submission" date="2025-08" db="UniProtKB">
        <authorList>
            <consortium name="RefSeq"/>
        </authorList>
    </citation>
    <scope>IDENTIFICATION</scope>
</reference>
<feature type="DNA-binding region" description="Homeobox" evidence="4">
    <location>
        <begin position="116"/>
        <end position="175"/>
    </location>
</feature>
<keyword evidence="1 4" id="KW-0238">DNA-binding</keyword>